<dbReference type="AlphaFoldDB" id="A0AAV4K0M4"/>
<protein>
    <submittedName>
        <fullName evidence="2">Uncharacterized protein</fullName>
    </submittedName>
</protein>
<feature type="compositionally biased region" description="Basic and acidic residues" evidence="1">
    <location>
        <begin position="117"/>
        <end position="130"/>
    </location>
</feature>
<keyword evidence="3" id="KW-1185">Reference proteome</keyword>
<evidence type="ECO:0000313" key="3">
    <source>
        <dbReference type="Proteomes" id="UP000762676"/>
    </source>
</evidence>
<organism evidence="2 3">
    <name type="scientific">Elysia marginata</name>
    <dbReference type="NCBI Taxonomy" id="1093978"/>
    <lineage>
        <taxon>Eukaryota</taxon>
        <taxon>Metazoa</taxon>
        <taxon>Spiralia</taxon>
        <taxon>Lophotrochozoa</taxon>
        <taxon>Mollusca</taxon>
        <taxon>Gastropoda</taxon>
        <taxon>Heterobranchia</taxon>
        <taxon>Euthyneura</taxon>
        <taxon>Panpulmonata</taxon>
        <taxon>Sacoglossa</taxon>
        <taxon>Placobranchoidea</taxon>
        <taxon>Plakobranchidae</taxon>
        <taxon>Elysia</taxon>
    </lineage>
</organism>
<feature type="region of interest" description="Disordered" evidence="1">
    <location>
        <begin position="110"/>
        <end position="130"/>
    </location>
</feature>
<dbReference type="EMBL" id="BMAT01010481">
    <property type="protein sequence ID" value="GFS27307.1"/>
    <property type="molecule type" value="Genomic_DNA"/>
</dbReference>
<sequence>MLSFDICKFYHSVAKEKHYKSLLFAWDYVTISEDEVDIIAHTKRARYDKEEQQWCNTNTNYNVANSNLELTIESFDGAETCELAGLYLLFQLQLLDFEVRLYRDGGLAMTNKSPQQKRRDKETNVHHIQR</sequence>
<dbReference type="Proteomes" id="UP000762676">
    <property type="component" value="Unassembled WGS sequence"/>
</dbReference>
<gene>
    <name evidence="2" type="ORF">ElyMa_005256200</name>
</gene>
<accession>A0AAV4K0M4</accession>
<reference evidence="2 3" key="1">
    <citation type="journal article" date="2021" name="Elife">
        <title>Chloroplast acquisition without the gene transfer in kleptoplastic sea slugs, Plakobranchus ocellatus.</title>
        <authorList>
            <person name="Maeda T."/>
            <person name="Takahashi S."/>
            <person name="Yoshida T."/>
            <person name="Shimamura S."/>
            <person name="Takaki Y."/>
            <person name="Nagai Y."/>
            <person name="Toyoda A."/>
            <person name="Suzuki Y."/>
            <person name="Arimoto A."/>
            <person name="Ishii H."/>
            <person name="Satoh N."/>
            <person name="Nishiyama T."/>
            <person name="Hasebe M."/>
            <person name="Maruyama T."/>
            <person name="Minagawa J."/>
            <person name="Obokata J."/>
            <person name="Shigenobu S."/>
        </authorList>
    </citation>
    <scope>NUCLEOTIDE SEQUENCE [LARGE SCALE GENOMIC DNA]</scope>
</reference>
<name>A0AAV4K0M4_9GAST</name>
<comment type="caution">
    <text evidence="2">The sequence shown here is derived from an EMBL/GenBank/DDBJ whole genome shotgun (WGS) entry which is preliminary data.</text>
</comment>
<evidence type="ECO:0000313" key="2">
    <source>
        <dbReference type="EMBL" id="GFS27307.1"/>
    </source>
</evidence>
<evidence type="ECO:0000256" key="1">
    <source>
        <dbReference type="SAM" id="MobiDB-lite"/>
    </source>
</evidence>
<proteinExistence type="predicted"/>